<feature type="domain" description="Penicillin-binding protein transpeptidase" evidence="12">
    <location>
        <begin position="287"/>
        <end position="509"/>
    </location>
</feature>
<dbReference type="SUPFAM" id="SSF53955">
    <property type="entry name" value="Lysozyme-like"/>
    <property type="match status" value="1"/>
</dbReference>
<evidence type="ECO:0000259" key="14">
    <source>
        <dbReference type="Pfam" id="PF06832"/>
    </source>
</evidence>
<dbReference type="EC" id="2.4.99.28" evidence="10"/>
<name>A0A3S0I1E6_9PROT</name>
<dbReference type="GO" id="GO:0008955">
    <property type="term" value="F:peptidoglycan glycosyltransferase activity"/>
    <property type="evidence" value="ECO:0007669"/>
    <property type="project" value="UniProtKB-EC"/>
</dbReference>
<keyword evidence="9" id="KW-0511">Multifunctional enzyme</keyword>
<evidence type="ECO:0000256" key="8">
    <source>
        <dbReference type="ARBA" id="ARBA00022801"/>
    </source>
</evidence>
<keyword evidence="8" id="KW-0378">Hydrolase</keyword>
<dbReference type="AlphaFoldDB" id="A0A3S0I1E6"/>
<dbReference type="InterPro" id="IPR023346">
    <property type="entry name" value="Lysozyme-like_dom_sf"/>
</dbReference>
<accession>A0A3S0I1E6</accession>
<comment type="caution">
    <text evidence="15">The sequence shown here is derived from an EMBL/GenBank/DDBJ whole genome shotgun (WGS) entry which is preliminary data.</text>
</comment>
<dbReference type="NCBIfam" id="TIGR02073">
    <property type="entry name" value="PBP_1c"/>
    <property type="match status" value="1"/>
</dbReference>
<evidence type="ECO:0000256" key="6">
    <source>
        <dbReference type="ARBA" id="ARBA00022676"/>
    </source>
</evidence>
<dbReference type="UniPathway" id="UPA00219"/>
<comment type="similarity">
    <text evidence="3">In the N-terminal section; belongs to the glycosyltransferase 51 family.</text>
</comment>
<proteinExistence type="inferred from homology"/>
<dbReference type="InterPro" id="IPR001460">
    <property type="entry name" value="PCN-bd_Tpept"/>
</dbReference>
<organism evidence="15 16">
    <name type="scientific">Azospirillum griseum</name>
    <dbReference type="NCBI Taxonomy" id="2496639"/>
    <lineage>
        <taxon>Bacteria</taxon>
        <taxon>Pseudomonadati</taxon>
        <taxon>Pseudomonadota</taxon>
        <taxon>Alphaproteobacteria</taxon>
        <taxon>Rhodospirillales</taxon>
        <taxon>Azospirillaceae</taxon>
        <taxon>Azospirillum</taxon>
    </lineage>
</organism>
<reference evidence="15 16" key="1">
    <citation type="submission" date="2018-12" db="EMBL/GenBank/DDBJ databases">
        <authorList>
            <person name="Yang Y."/>
        </authorList>
    </citation>
    <scope>NUCLEOTIDE SEQUENCE [LARGE SCALE GENOMIC DNA]</scope>
    <source>
        <strain evidence="15 16">L-25-5w-1</strain>
    </source>
</reference>
<dbReference type="GO" id="GO:0009252">
    <property type="term" value="P:peptidoglycan biosynthetic process"/>
    <property type="evidence" value="ECO:0007669"/>
    <property type="project" value="UniProtKB-UniPathway"/>
</dbReference>
<evidence type="ECO:0000256" key="11">
    <source>
        <dbReference type="ARBA" id="ARBA00049902"/>
    </source>
</evidence>
<evidence type="ECO:0000256" key="3">
    <source>
        <dbReference type="ARBA" id="ARBA00007739"/>
    </source>
</evidence>
<dbReference type="GO" id="GO:0008658">
    <property type="term" value="F:penicillin binding"/>
    <property type="evidence" value="ECO:0007669"/>
    <property type="project" value="InterPro"/>
</dbReference>
<evidence type="ECO:0000256" key="1">
    <source>
        <dbReference type="ARBA" id="ARBA00004752"/>
    </source>
</evidence>
<dbReference type="InterPro" id="IPR050396">
    <property type="entry name" value="Glycosyltr_51/Transpeptidase"/>
</dbReference>
<keyword evidence="6" id="KW-0328">Glycosyltransferase</keyword>
<dbReference type="Gene3D" id="3.40.710.10">
    <property type="entry name" value="DD-peptidase/beta-lactamase superfamily"/>
    <property type="match status" value="1"/>
</dbReference>
<dbReference type="Pfam" id="PF06832">
    <property type="entry name" value="BiPBP_C"/>
    <property type="match status" value="1"/>
</dbReference>
<comment type="similarity">
    <text evidence="2">In the C-terminal section; belongs to the transpeptidase family.</text>
</comment>
<dbReference type="Gene3D" id="1.10.3810.10">
    <property type="entry name" value="Biosynthetic peptidoglycan transglycosylase-like"/>
    <property type="match status" value="1"/>
</dbReference>
<evidence type="ECO:0000256" key="5">
    <source>
        <dbReference type="ARBA" id="ARBA00022670"/>
    </source>
</evidence>
<dbReference type="PANTHER" id="PTHR32282">
    <property type="entry name" value="BINDING PROTEIN TRANSPEPTIDASE, PUTATIVE-RELATED"/>
    <property type="match status" value="1"/>
</dbReference>
<dbReference type="InterPro" id="IPR009647">
    <property type="entry name" value="PBP_C"/>
</dbReference>
<protein>
    <recommendedName>
        <fullName evidence="10">peptidoglycan glycosyltransferase</fullName>
        <ecNumber evidence="10">2.4.99.28</ecNumber>
    </recommendedName>
</protein>
<dbReference type="Pfam" id="PF00905">
    <property type="entry name" value="Transpeptidase"/>
    <property type="match status" value="1"/>
</dbReference>
<keyword evidence="7" id="KW-0808">Transferase</keyword>
<gene>
    <name evidence="15" type="primary">pbpC</name>
    <name evidence="15" type="ORF">EJ903_10910</name>
</gene>
<dbReference type="GO" id="GO:0030288">
    <property type="term" value="C:outer membrane-bounded periplasmic space"/>
    <property type="evidence" value="ECO:0007669"/>
    <property type="project" value="TreeGrafter"/>
</dbReference>
<comment type="catalytic activity">
    <reaction evidence="11">
        <text>[GlcNAc-(1-&gt;4)-Mur2Ac(oyl-L-Ala-gamma-D-Glu-L-Lys-D-Ala-D-Ala)](n)-di-trans,octa-cis-undecaprenyl diphosphate + beta-D-GlcNAc-(1-&gt;4)-Mur2Ac(oyl-L-Ala-gamma-D-Glu-L-Lys-D-Ala-D-Ala)-di-trans,octa-cis-undecaprenyl diphosphate = [GlcNAc-(1-&gt;4)-Mur2Ac(oyl-L-Ala-gamma-D-Glu-L-Lys-D-Ala-D-Ala)](n+1)-di-trans,octa-cis-undecaprenyl diphosphate + di-trans,octa-cis-undecaprenyl diphosphate + H(+)</text>
        <dbReference type="Rhea" id="RHEA:23708"/>
        <dbReference type="Rhea" id="RHEA-COMP:9602"/>
        <dbReference type="Rhea" id="RHEA-COMP:9603"/>
        <dbReference type="ChEBI" id="CHEBI:15378"/>
        <dbReference type="ChEBI" id="CHEBI:58405"/>
        <dbReference type="ChEBI" id="CHEBI:60033"/>
        <dbReference type="ChEBI" id="CHEBI:78435"/>
        <dbReference type="EC" id="2.4.99.28"/>
    </reaction>
</comment>
<evidence type="ECO:0000256" key="10">
    <source>
        <dbReference type="ARBA" id="ARBA00044770"/>
    </source>
</evidence>
<evidence type="ECO:0000313" key="15">
    <source>
        <dbReference type="EMBL" id="RTR20683.1"/>
    </source>
</evidence>
<dbReference type="PANTHER" id="PTHR32282:SF15">
    <property type="entry name" value="PENICILLIN-BINDING PROTEIN 1C"/>
    <property type="match status" value="1"/>
</dbReference>
<dbReference type="SUPFAM" id="SSF56601">
    <property type="entry name" value="beta-lactamase/transpeptidase-like"/>
    <property type="match status" value="1"/>
</dbReference>
<dbReference type="Pfam" id="PF00912">
    <property type="entry name" value="Transgly"/>
    <property type="match status" value="1"/>
</dbReference>
<comment type="pathway">
    <text evidence="1">Cell wall biogenesis; peptidoglycan biosynthesis.</text>
</comment>
<keyword evidence="5" id="KW-0645">Protease</keyword>
<dbReference type="InterPro" id="IPR011815">
    <property type="entry name" value="PBP_1c"/>
</dbReference>
<dbReference type="GO" id="GO:0006508">
    <property type="term" value="P:proteolysis"/>
    <property type="evidence" value="ECO:0007669"/>
    <property type="project" value="UniProtKB-KW"/>
</dbReference>
<dbReference type="InterPro" id="IPR001264">
    <property type="entry name" value="Glyco_trans_51"/>
</dbReference>
<feature type="domain" description="Penicillin-binding C-terminal" evidence="14">
    <location>
        <begin position="610"/>
        <end position="692"/>
    </location>
</feature>
<dbReference type="GO" id="GO:0004180">
    <property type="term" value="F:carboxypeptidase activity"/>
    <property type="evidence" value="ECO:0007669"/>
    <property type="project" value="UniProtKB-KW"/>
</dbReference>
<evidence type="ECO:0000259" key="12">
    <source>
        <dbReference type="Pfam" id="PF00905"/>
    </source>
</evidence>
<evidence type="ECO:0000313" key="16">
    <source>
        <dbReference type="Proteomes" id="UP000277007"/>
    </source>
</evidence>
<keyword evidence="16" id="KW-1185">Reference proteome</keyword>
<evidence type="ECO:0000259" key="13">
    <source>
        <dbReference type="Pfam" id="PF00912"/>
    </source>
</evidence>
<dbReference type="Proteomes" id="UP000277007">
    <property type="component" value="Unassembled WGS sequence"/>
</dbReference>
<evidence type="ECO:0000256" key="7">
    <source>
        <dbReference type="ARBA" id="ARBA00022679"/>
    </source>
</evidence>
<dbReference type="InterPro" id="IPR036950">
    <property type="entry name" value="PBP_transglycosylase"/>
</dbReference>
<dbReference type="OrthoDB" id="9766909at2"/>
<evidence type="ECO:0000256" key="4">
    <source>
        <dbReference type="ARBA" id="ARBA00022645"/>
    </source>
</evidence>
<evidence type="ECO:0000256" key="2">
    <source>
        <dbReference type="ARBA" id="ARBA00007090"/>
    </source>
</evidence>
<dbReference type="InterPro" id="IPR012338">
    <property type="entry name" value="Beta-lactam/transpept-like"/>
</dbReference>
<evidence type="ECO:0000256" key="9">
    <source>
        <dbReference type="ARBA" id="ARBA00023268"/>
    </source>
</evidence>
<dbReference type="EMBL" id="RXMA01000008">
    <property type="protein sequence ID" value="RTR20683.1"/>
    <property type="molecule type" value="Genomic_DNA"/>
</dbReference>
<feature type="domain" description="Glycosyl transferase family 51" evidence="13">
    <location>
        <begin position="44"/>
        <end position="210"/>
    </location>
</feature>
<keyword evidence="4" id="KW-0121">Carboxypeptidase</keyword>
<sequence length="696" mass="73684">MGVGCGVGLTLDRLFPPPLDRLADRSVTVVDRNGEPLRVFTNGAGAWRLPVDPDAVAPLFVDLLLAYEDRRFWSHGGVDPLALLRALGQNLGAGRVVSGASTLTMQVARLLEPRPRTLSAKLIEAARALQLEWRYDKRAILGMYLTLAPYGGNVEGVRAASLTLFGKPPTELDAAEAALLVALPQSPSRLRADRFPDRARAARDKVLDRAVQAGALSAKAAAEARTEPVPAARQPLPAAAAHLADALRARRPGDTRLATTLDGGLQRAVEALARREMDNLHPRAGLAALVVDNRTRAVLAYLGSPDPLDHDRLGPIDMVRAVRSPGSALKPFIYGLGFDDGLIHPLTQVSDVSTRFGDYAPRNFDRGFTGDLTIEEALQRSLNIPAVLVLDKVGPLRFADALRRAGARLVLPSRSTVPGLPVALGGASINLWDMATLYSGLARGGLVAPLRVQPEEPDAAGVRFLSPVAAQQVRAILEGAPPPPGVVQAQELRGSGPIALKTGTSYGFRDAWAFGVTERYSVGVWVGRPDGTPSPDRYGRNTAAPLLFHLFDLLPADRGRPAGPVTAEAPPELLRRLDAGEGGPMAVGALAHGTLATSSVATSSVANGPRATDRLRLAFPGGDMVVEALGPDGRAEPLTLSASGGRRPLSWLIDGRRIALSPIARDVVWRPEGPGPVRVTVLDADGRSDSAVIDVR</sequence>